<organism evidence="4 5">
    <name type="scientific">Saccharospirillum salsuginis</name>
    <dbReference type="NCBI Taxonomy" id="418750"/>
    <lineage>
        <taxon>Bacteria</taxon>
        <taxon>Pseudomonadati</taxon>
        <taxon>Pseudomonadota</taxon>
        <taxon>Gammaproteobacteria</taxon>
        <taxon>Oceanospirillales</taxon>
        <taxon>Saccharospirillaceae</taxon>
        <taxon>Saccharospirillum</taxon>
    </lineage>
</organism>
<feature type="transmembrane region" description="Helical" evidence="3">
    <location>
        <begin position="1035"/>
        <end position="1053"/>
    </location>
</feature>
<name>A0A918K7K4_9GAMM</name>
<comment type="caution">
    <text evidence="4">The sequence shown here is derived from an EMBL/GenBank/DDBJ whole genome shotgun (WGS) entry which is preliminary data.</text>
</comment>
<evidence type="ECO:0000313" key="4">
    <source>
        <dbReference type="EMBL" id="GGX52554.1"/>
    </source>
</evidence>
<sequence length="1318" mass="148576">MRMISVAQPGHPEGNNAEHQRELILEKLTPGRKRLSLMLPDTQHEFHKIPLGFGETVAFDADLGEPPADLVPVTFLRQIPDEGLGPLRDGWVYVFVNGYLWREVRFSLEGHQLRDVHLGWEKGLDKRRASGQANDVMILPWKLDHAECTVQLAFSEEQWSWDRIDQLGGMNPEDPRQKQGERFESAYDTDFSKQQRLDRLVTLDLSAVEDDFQSVPEDSPIRSVEPGELAHTRQHYNTHFDKGVASVILPDRLGEARYAAESHHEYLTLLQAVVDEMLGVAPDSAPKTLDEQNALAERKLAALFADQLFAGADRKLRDGPVSDAEKAAIDKRIEARELLDRDALETALEKDGCRQLLDDALNERLTLMALLDDPAFYAELLDLHTLSNPGYVKFFETVGRLIRHFNMPITQPYKDGFLDLAEQEQLQAQDPGPDFLLRLTGAHPEEKPHKLHALLFPQAPDGDPGHANPLVWDTTEPDEEEHRLSPAKVEELFKDLHFDAGQDLQHDGKAFKASLYAAHAFNTLLEPLAVVVHKDVRGVQGTEQDRGETSHQKQQKQDAFDAAVNRRRDLIQENRQHHRDYQASLDRTRESAQQRDQLMDERQRLLGNTTPDELRRNNRVAAARVDRLEERIAELDQQLEMETENQGRLTAKKAHVGRSLEAMESRIETLQKIGDDTGPFSLFQRARFNPNTAPVRLYALIAGEQLESLSISHDDWMHGRTPAGILPPGHQARMARLTRIRDIAERIETHRGPRVEFELPNEKTIRVPADLALEDTAKLHEYLAHYARQTMDTAESKQAEKIVQIGLRRDANVRARNQTQLTMVAHDQRATMAEIMDEAIAKADAELVENREGLFMYEQNFYASRQALRDNAQFMATTRQTIADLNAHLATLDETQTRVRFENRLKGMILGGRAMGVLEAFNVTNALAKVSYENKRSLADAFSAIVDLTATILGAFNVVHEGKYGDVKTIRARLKNRALEAYVKTFPVDEKILEKASKLAKASKGFNLASGALGSALSALDAYDRWLMGDRDAAMAHGLIASGFMLTAVSVFTDATIGIFTVSTLGVFAGFSIVVGGIIWSVFAEDTPLEQLLNNSPFAVDRTKAFSADRADTQEAMARWGLLTPNTFEHWRLQKQWAFHEAATHFFHPRVHFFKDSFVRDFFEINIQTPSLESSGDWKRDIQIRILPDEHWHSLALTTGAGNWKQEAKPGQVKIKSAGERHRILIHRDLIKAYVPDTALSGAHLSVMVRIRVQSWPFGEDNGVLPGSEVPYVLPAPMRNAEGQPLVDDKVVSEQEAAEQSWLIAEGEITLIKDLTWN</sequence>
<keyword evidence="5" id="KW-1185">Reference proteome</keyword>
<keyword evidence="1" id="KW-0175">Coiled coil</keyword>
<accession>A0A918K7K4</accession>
<dbReference type="Proteomes" id="UP000626148">
    <property type="component" value="Unassembled WGS sequence"/>
</dbReference>
<feature type="region of interest" description="Disordered" evidence="2">
    <location>
        <begin position="541"/>
        <end position="560"/>
    </location>
</feature>
<protein>
    <submittedName>
        <fullName evidence="4">Uncharacterized protein</fullName>
    </submittedName>
</protein>
<feature type="coiled-coil region" evidence="1">
    <location>
        <begin position="618"/>
        <end position="645"/>
    </location>
</feature>
<gene>
    <name evidence="4" type="ORF">GCM10007392_19900</name>
</gene>
<evidence type="ECO:0000256" key="3">
    <source>
        <dbReference type="SAM" id="Phobius"/>
    </source>
</evidence>
<keyword evidence="3" id="KW-0812">Transmembrane</keyword>
<feature type="transmembrane region" description="Helical" evidence="3">
    <location>
        <begin position="1059"/>
        <end position="1083"/>
    </location>
</feature>
<evidence type="ECO:0000313" key="5">
    <source>
        <dbReference type="Proteomes" id="UP000626148"/>
    </source>
</evidence>
<keyword evidence="3" id="KW-0472">Membrane</keyword>
<dbReference type="EMBL" id="BMXR01000004">
    <property type="protein sequence ID" value="GGX52554.1"/>
    <property type="molecule type" value="Genomic_DNA"/>
</dbReference>
<feature type="region of interest" description="Disordered" evidence="2">
    <location>
        <begin position="572"/>
        <end position="595"/>
    </location>
</feature>
<evidence type="ECO:0000256" key="2">
    <source>
        <dbReference type="SAM" id="MobiDB-lite"/>
    </source>
</evidence>
<dbReference type="CDD" id="cd20705">
    <property type="entry name" value="MIX_I"/>
    <property type="match status" value="1"/>
</dbReference>
<evidence type="ECO:0000256" key="1">
    <source>
        <dbReference type="SAM" id="Coils"/>
    </source>
</evidence>
<proteinExistence type="predicted"/>
<keyword evidence="3" id="KW-1133">Transmembrane helix</keyword>
<reference evidence="4" key="2">
    <citation type="submission" date="2020-09" db="EMBL/GenBank/DDBJ databases">
        <authorList>
            <person name="Sun Q."/>
            <person name="Kim S."/>
        </authorList>
    </citation>
    <scope>NUCLEOTIDE SEQUENCE</scope>
    <source>
        <strain evidence="4">KCTC 22169</strain>
    </source>
</reference>
<dbReference type="RefSeq" id="WP_189608381.1">
    <property type="nucleotide sequence ID" value="NZ_BMXR01000004.1"/>
</dbReference>
<reference evidence="4" key="1">
    <citation type="journal article" date="2014" name="Int. J. Syst. Evol. Microbiol.">
        <title>Complete genome sequence of Corynebacterium casei LMG S-19264T (=DSM 44701T), isolated from a smear-ripened cheese.</title>
        <authorList>
            <consortium name="US DOE Joint Genome Institute (JGI-PGF)"/>
            <person name="Walter F."/>
            <person name="Albersmeier A."/>
            <person name="Kalinowski J."/>
            <person name="Ruckert C."/>
        </authorList>
    </citation>
    <scope>NUCLEOTIDE SEQUENCE</scope>
    <source>
        <strain evidence="4">KCTC 22169</strain>
    </source>
</reference>